<keyword evidence="6" id="KW-1185">Reference proteome</keyword>
<dbReference type="AlphaFoldDB" id="A0A1Q8CC13"/>
<keyword evidence="3" id="KW-0804">Transcription</keyword>
<dbReference type="PROSITE" id="PS50949">
    <property type="entry name" value="HTH_GNTR"/>
    <property type="match status" value="1"/>
</dbReference>
<dbReference type="PANTHER" id="PTHR44846">
    <property type="entry name" value="MANNOSYL-D-GLYCERATE TRANSPORT/METABOLISM SYSTEM REPRESSOR MNGR-RELATED"/>
    <property type="match status" value="1"/>
</dbReference>
<evidence type="ECO:0000313" key="5">
    <source>
        <dbReference type="EMBL" id="OLF11876.1"/>
    </source>
</evidence>
<feature type="domain" description="HTH gntR-type" evidence="4">
    <location>
        <begin position="16"/>
        <end position="84"/>
    </location>
</feature>
<dbReference type="InterPro" id="IPR000524">
    <property type="entry name" value="Tscrpt_reg_HTH_GntR"/>
</dbReference>
<evidence type="ECO:0000313" key="6">
    <source>
        <dbReference type="Proteomes" id="UP000185596"/>
    </source>
</evidence>
<dbReference type="CDD" id="cd07377">
    <property type="entry name" value="WHTH_GntR"/>
    <property type="match status" value="1"/>
</dbReference>
<dbReference type="Proteomes" id="UP000185596">
    <property type="component" value="Unassembled WGS sequence"/>
</dbReference>
<dbReference type="InterPro" id="IPR036390">
    <property type="entry name" value="WH_DNA-bd_sf"/>
</dbReference>
<dbReference type="OrthoDB" id="3615556at2"/>
<keyword evidence="1" id="KW-0805">Transcription regulation</keyword>
<dbReference type="SUPFAM" id="SSF46785">
    <property type="entry name" value="Winged helix' DNA-binding domain"/>
    <property type="match status" value="1"/>
</dbReference>
<dbReference type="RefSeq" id="WP_075129138.1">
    <property type="nucleotide sequence ID" value="NZ_MSIE01000065.1"/>
</dbReference>
<protein>
    <recommendedName>
        <fullName evidence="4">HTH gntR-type domain-containing protein</fullName>
    </recommendedName>
</protein>
<evidence type="ECO:0000259" key="4">
    <source>
        <dbReference type="PROSITE" id="PS50949"/>
    </source>
</evidence>
<name>A0A1Q8CC13_9PSEU</name>
<gene>
    <name evidence="5" type="ORF">BU204_29985</name>
</gene>
<dbReference type="PANTHER" id="PTHR44846:SF17">
    <property type="entry name" value="GNTR-FAMILY TRANSCRIPTIONAL REGULATOR"/>
    <property type="match status" value="1"/>
</dbReference>
<dbReference type="PRINTS" id="PR00035">
    <property type="entry name" value="HTHGNTR"/>
</dbReference>
<dbReference type="EMBL" id="MSIE01000065">
    <property type="protein sequence ID" value="OLF11876.1"/>
    <property type="molecule type" value="Genomic_DNA"/>
</dbReference>
<dbReference type="GO" id="GO:0003700">
    <property type="term" value="F:DNA-binding transcription factor activity"/>
    <property type="evidence" value="ECO:0007669"/>
    <property type="project" value="InterPro"/>
</dbReference>
<sequence length="84" mass="9360">MSWPSRADRIKHDAAVLVWRQVADDLTADIRSGELPPGSRLPSELDLAEIYGVARVTIRRAVAELRKDGLVVVVHGRGTFVRDR</sequence>
<evidence type="ECO:0000256" key="3">
    <source>
        <dbReference type="ARBA" id="ARBA00023163"/>
    </source>
</evidence>
<dbReference type="GO" id="GO:0003677">
    <property type="term" value="F:DNA binding"/>
    <property type="evidence" value="ECO:0007669"/>
    <property type="project" value="UniProtKB-KW"/>
</dbReference>
<organism evidence="5 6">
    <name type="scientific">Actinophytocola xanthii</name>
    <dbReference type="NCBI Taxonomy" id="1912961"/>
    <lineage>
        <taxon>Bacteria</taxon>
        <taxon>Bacillati</taxon>
        <taxon>Actinomycetota</taxon>
        <taxon>Actinomycetes</taxon>
        <taxon>Pseudonocardiales</taxon>
        <taxon>Pseudonocardiaceae</taxon>
    </lineage>
</organism>
<evidence type="ECO:0000256" key="1">
    <source>
        <dbReference type="ARBA" id="ARBA00023015"/>
    </source>
</evidence>
<comment type="caution">
    <text evidence="5">The sequence shown here is derived from an EMBL/GenBank/DDBJ whole genome shotgun (WGS) entry which is preliminary data.</text>
</comment>
<dbReference type="STRING" id="1912961.BU204_29985"/>
<proteinExistence type="predicted"/>
<accession>A0A1Q8CC13</accession>
<dbReference type="InterPro" id="IPR050679">
    <property type="entry name" value="Bact_HTH_transcr_reg"/>
</dbReference>
<keyword evidence="2" id="KW-0238">DNA-binding</keyword>
<evidence type="ECO:0000256" key="2">
    <source>
        <dbReference type="ARBA" id="ARBA00023125"/>
    </source>
</evidence>
<dbReference type="InterPro" id="IPR036388">
    <property type="entry name" value="WH-like_DNA-bd_sf"/>
</dbReference>
<dbReference type="Pfam" id="PF00392">
    <property type="entry name" value="GntR"/>
    <property type="match status" value="1"/>
</dbReference>
<dbReference type="Gene3D" id="1.10.10.10">
    <property type="entry name" value="Winged helix-like DNA-binding domain superfamily/Winged helix DNA-binding domain"/>
    <property type="match status" value="1"/>
</dbReference>
<reference evidence="5 6" key="1">
    <citation type="submission" date="2016-12" db="EMBL/GenBank/DDBJ databases">
        <title>The draft genome sequence of Actinophytocola sp. 11-183.</title>
        <authorList>
            <person name="Wang W."/>
            <person name="Yuan L."/>
        </authorList>
    </citation>
    <scope>NUCLEOTIDE SEQUENCE [LARGE SCALE GENOMIC DNA]</scope>
    <source>
        <strain evidence="5 6">11-183</strain>
    </source>
</reference>
<dbReference type="SMART" id="SM00345">
    <property type="entry name" value="HTH_GNTR"/>
    <property type="match status" value="1"/>
</dbReference>
<dbReference type="GO" id="GO:0045892">
    <property type="term" value="P:negative regulation of DNA-templated transcription"/>
    <property type="evidence" value="ECO:0007669"/>
    <property type="project" value="TreeGrafter"/>
</dbReference>